<evidence type="ECO:0000313" key="3">
    <source>
        <dbReference type="EMBL" id="SHF06649.1"/>
    </source>
</evidence>
<dbReference type="OrthoDB" id="1752893at2"/>
<keyword evidence="1" id="KW-0812">Transmembrane</keyword>
<organism evidence="3 5">
    <name type="scientific">Anaerotignum propionicum DSM 1682</name>
    <dbReference type="NCBI Taxonomy" id="991789"/>
    <lineage>
        <taxon>Bacteria</taxon>
        <taxon>Bacillati</taxon>
        <taxon>Bacillota</taxon>
        <taxon>Clostridia</taxon>
        <taxon>Lachnospirales</taxon>
        <taxon>Anaerotignaceae</taxon>
        <taxon>Anaerotignum</taxon>
    </lineage>
</organism>
<dbReference type="AlphaFoldDB" id="A0A0X1U8L9"/>
<accession>A0A0X1U8L9</accession>
<sequence>MVPKLTEKERNLQIKKEALISIGLYVAFFLWWYFAGYGLAEASKEYIYIMGLPLWFFLSCVVGYVLFSIAVIVVVKLFFKDFSLDEVADEDKGEEDEG</sequence>
<dbReference type="InterPro" id="IPR010398">
    <property type="entry name" value="DUF997"/>
</dbReference>
<evidence type="ECO:0000313" key="2">
    <source>
        <dbReference type="EMBL" id="AMJ41287.1"/>
    </source>
</evidence>
<dbReference type="Proteomes" id="UP000068026">
    <property type="component" value="Chromosome"/>
</dbReference>
<dbReference type="RefSeq" id="WP_066050233.1">
    <property type="nucleotide sequence ID" value="NZ_CP014223.1"/>
</dbReference>
<evidence type="ECO:0000313" key="4">
    <source>
        <dbReference type="Proteomes" id="UP000068026"/>
    </source>
</evidence>
<reference evidence="4" key="2">
    <citation type="submission" date="2016-01" db="EMBL/GenBank/DDBJ databases">
        <authorList>
            <person name="Poehlein A."/>
            <person name="Schlien K."/>
            <person name="Gottschalk G."/>
            <person name="Buckel W."/>
            <person name="Daniel R."/>
        </authorList>
    </citation>
    <scope>NUCLEOTIDE SEQUENCE [LARGE SCALE GENOMIC DNA]</scope>
    <source>
        <strain evidence="4">X2</strain>
    </source>
</reference>
<dbReference type="Proteomes" id="UP000184204">
    <property type="component" value="Unassembled WGS sequence"/>
</dbReference>
<keyword evidence="1" id="KW-1133">Transmembrane helix</keyword>
<protein>
    <submittedName>
        <fullName evidence="3">Uncharacterized membrane protein YhdT</fullName>
    </submittedName>
</protein>
<proteinExistence type="predicted"/>
<dbReference type="PANTHER" id="PTHR39174:SF1">
    <property type="entry name" value="INNER MEMBRANE PROTEIN"/>
    <property type="match status" value="1"/>
</dbReference>
<feature type="transmembrane region" description="Helical" evidence="1">
    <location>
        <begin position="54"/>
        <end position="79"/>
    </location>
</feature>
<reference evidence="2 4" key="1">
    <citation type="journal article" date="2016" name="Genome Announc.">
        <title>Complete Genome Sequence of the Amino Acid-Fermenting Clostridium propionicum X2 (DSM 1682).</title>
        <authorList>
            <person name="Poehlein A."/>
            <person name="Schlien K."/>
            <person name="Chowdhury N.P."/>
            <person name="Gottschalk G."/>
            <person name="Buckel W."/>
            <person name="Daniel R."/>
        </authorList>
    </citation>
    <scope>NUCLEOTIDE SEQUENCE [LARGE SCALE GENOMIC DNA]</scope>
    <source>
        <strain evidence="2 4">X2</strain>
    </source>
</reference>
<keyword evidence="4" id="KW-1185">Reference proteome</keyword>
<dbReference type="KEGG" id="cpro:CPRO_16970"/>
<dbReference type="EMBL" id="FQUA01000015">
    <property type="protein sequence ID" value="SHF06649.1"/>
    <property type="molecule type" value="Genomic_DNA"/>
</dbReference>
<reference evidence="3" key="3">
    <citation type="submission" date="2016-11" db="EMBL/GenBank/DDBJ databases">
        <authorList>
            <person name="Varghese N."/>
            <person name="Submissions S."/>
        </authorList>
    </citation>
    <scope>NUCLEOTIDE SEQUENCE</scope>
    <source>
        <strain evidence="3">DSM 1682</strain>
    </source>
</reference>
<reference evidence="5" key="4">
    <citation type="submission" date="2016-11" db="EMBL/GenBank/DDBJ databases">
        <authorList>
            <person name="Jaros S."/>
            <person name="Januszkiewicz K."/>
            <person name="Wedrychowicz H."/>
        </authorList>
    </citation>
    <scope>NUCLEOTIDE SEQUENCE [LARGE SCALE GENOMIC DNA]</scope>
    <source>
        <strain evidence="5">DSM 1682</strain>
    </source>
</reference>
<evidence type="ECO:0000313" key="5">
    <source>
        <dbReference type="Proteomes" id="UP000184204"/>
    </source>
</evidence>
<dbReference type="Pfam" id="PF06196">
    <property type="entry name" value="DUF997"/>
    <property type="match status" value="1"/>
</dbReference>
<gene>
    <name evidence="2" type="ORF">CPRO_16970</name>
    <name evidence="3" type="ORF">SAMN02745151_02676</name>
</gene>
<keyword evidence="1" id="KW-0472">Membrane</keyword>
<dbReference type="PANTHER" id="PTHR39174">
    <property type="entry name" value="INNER MEMBRANE PROTEIN-RELATED"/>
    <property type="match status" value="1"/>
</dbReference>
<name>A0A0X1U8L9_ANAPI</name>
<feature type="transmembrane region" description="Helical" evidence="1">
    <location>
        <begin position="18"/>
        <end position="34"/>
    </location>
</feature>
<dbReference type="EMBL" id="CP014223">
    <property type="protein sequence ID" value="AMJ41287.1"/>
    <property type="molecule type" value="Genomic_DNA"/>
</dbReference>
<evidence type="ECO:0000256" key="1">
    <source>
        <dbReference type="SAM" id="Phobius"/>
    </source>
</evidence>